<name>A0A4Q7MZY2_9BACT</name>
<evidence type="ECO:0000313" key="4">
    <source>
        <dbReference type="Proteomes" id="UP000293874"/>
    </source>
</evidence>
<sequence>MNRKQFLTRSVLLAAGSGLLKIASANTPVQHAAGTELLVNAGIAGNNTNNLLKRIYTDCLAHQPTLTILMIGTNDMNNGKHVPLEKFRNNLNMLSDRIINSGSQLMLMTILPFYEPYLLLRHPVAFFQPEGPEGRRKQVNEVIIKTAAERKAGLLDIGSIFEKVGKIGLEKDCLLRNKENSGKEDGVHPTREGYRFLALAVSQYIQYNHHDARRIVCFGDSITKGDGSVDKESYPAYLKKLLS</sequence>
<feature type="chain" id="PRO_5020458910" evidence="1">
    <location>
        <begin position="26"/>
        <end position="243"/>
    </location>
</feature>
<protein>
    <submittedName>
        <fullName evidence="3">Lysophospholipase L1-like esterase</fullName>
    </submittedName>
</protein>
<keyword evidence="4" id="KW-1185">Reference proteome</keyword>
<dbReference type="SUPFAM" id="SSF52266">
    <property type="entry name" value="SGNH hydrolase"/>
    <property type="match status" value="2"/>
</dbReference>
<dbReference type="Gene3D" id="3.40.50.1110">
    <property type="entry name" value="SGNH hydrolase"/>
    <property type="match status" value="1"/>
</dbReference>
<dbReference type="PANTHER" id="PTHR30383:SF5">
    <property type="entry name" value="SGNH HYDROLASE-TYPE ESTERASE DOMAIN-CONTAINING PROTEIN"/>
    <property type="match status" value="1"/>
</dbReference>
<dbReference type="Pfam" id="PF13472">
    <property type="entry name" value="Lipase_GDSL_2"/>
    <property type="match status" value="1"/>
</dbReference>
<dbReference type="InterPro" id="IPR036514">
    <property type="entry name" value="SGNH_hydro_sf"/>
</dbReference>
<organism evidence="3 4">
    <name type="scientific">Pseudobacter ginsenosidimutans</name>
    <dbReference type="NCBI Taxonomy" id="661488"/>
    <lineage>
        <taxon>Bacteria</taxon>
        <taxon>Pseudomonadati</taxon>
        <taxon>Bacteroidota</taxon>
        <taxon>Chitinophagia</taxon>
        <taxon>Chitinophagales</taxon>
        <taxon>Chitinophagaceae</taxon>
        <taxon>Pseudobacter</taxon>
    </lineage>
</organism>
<dbReference type="InterPro" id="IPR051532">
    <property type="entry name" value="Ester_Hydrolysis_Enzymes"/>
</dbReference>
<evidence type="ECO:0000313" key="3">
    <source>
        <dbReference type="EMBL" id="RZS74543.1"/>
    </source>
</evidence>
<feature type="signal peptide" evidence="1">
    <location>
        <begin position="1"/>
        <end position="25"/>
    </location>
</feature>
<reference evidence="3 4" key="1">
    <citation type="submission" date="2019-02" db="EMBL/GenBank/DDBJ databases">
        <title>Genomic Encyclopedia of Type Strains, Phase IV (KMG-IV): sequencing the most valuable type-strain genomes for metagenomic binning, comparative biology and taxonomic classification.</title>
        <authorList>
            <person name="Goeker M."/>
        </authorList>
    </citation>
    <scope>NUCLEOTIDE SEQUENCE [LARGE SCALE GENOMIC DNA]</scope>
    <source>
        <strain evidence="3 4">DSM 18116</strain>
    </source>
</reference>
<dbReference type="GO" id="GO:0004622">
    <property type="term" value="F:phosphatidylcholine lysophospholipase activity"/>
    <property type="evidence" value="ECO:0007669"/>
    <property type="project" value="TreeGrafter"/>
</dbReference>
<evidence type="ECO:0000259" key="2">
    <source>
        <dbReference type="Pfam" id="PF13472"/>
    </source>
</evidence>
<dbReference type="InterPro" id="IPR013830">
    <property type="entry name" value="SGNH_hydro"/>
</dbReference>
<evidence type="ECO:0000256" key="1">
    <source>
        <dbReference type="SAM" id="SignalP"/>
    </source>
</evidence>
<keyword evidence="1" id="KW-0732">Signal</keyword>
<accession>A0A4Q7MZY2</accession>
<dbReference type="RefSeq" id="WP_130539001.1">
    <property type="nucleotide sequence ID" value="NZ_CP042431.1"/>
</dbReference>
<gene>
    <name evidence="3" type="ORF">EV199_0391</name>
</gene>
<dbReference type="OrthoDB" id="9794725at2"/>
<proteinExistence type="predicted"/>
<dbReference type="AlphaFoldDB" id="A0A4Q7MZY2"/>
<dbReference type="PANTHER" id="PTHR30383">
    <property type="entry name" value="THIOESTERASE 1/PROTEASE 1/LYSOPHOSPHOLIPASE L1"/>
    <property type="match status" value="1"/>
</dbReference>
<feature type="domain" description="SGNH hydrolase-type esterase" evidence="2">
    <location>
        <begin position="32"/>
        <end position="195"/>
    </location>
</feature>
<comment type="caution">
    <text evidence="3">The sequence shown here is derived from an EMBL/GenBank/DDBJ whole genome shotgun (WGS) entry which is preliminary data.</text>
</comment>
<dbReference type="Proteomes" id="UP000293874">
    <property type="component" value="Unassembled WGS sequence"/>
</dbReference>
<dbReference type="EMBL" id="SGXA01000001">
    <property type="protein sequence ID" value="RZS74543.1"/>
    <property type="molecule type" value="Genomic_DNA"/>
</dbReference>